<feature type="transmembrane region" description="Helical" evidence="1">
    <location>
        <begin position="12"/>
        <end position="29"/>
    </location>
</feature>
<dbReference type="Proteomes" id="UP000062788">
    <property type="component" value="Unassembled WGS sequence"/>
</dbReference>
<name>A0A118DPN6_9BURK</name>
<dbReference type="EMBL" id="LOWA01000021">
    <property type="protein sequence ID" value="KVE28148.1"/>
    <property type="molecule type" value="Genomic_DNA"/>
</dbReference>
<comment type="caution">
    <text evidence="2">The sequence shown here is derived from an EMBL/GenBank/DDBJ whole genome shotgun (WGS) entry which is preliminary data.</text>
</comment>
<gene>
    <name evidence="2" type="ORF">WS67_09765</name>
</gene>
<feature type="transmembrane region" description="Helical" evidence="1">
    <location>
        <begin position="95"/>
        <end position="114"/>
    </location>
</feature>
<accession>A0A118DPN6</accession>
<evidence type="ECO:0000313" key="2">
    <source>
        <dbReference type="EMBL" id="KVE28148.1"/>
    </source>
</evidence>
<protein>
    <submittedName>
        <fullName evidence="2">Uncharacterized protein</fullName>
    </submittedName>
</protein>
<keyword evidence="1" id="KW-0812">Transmembrane</keyword>
<proteinExistence type="predicted"/>
<feature type="transmembrane region" description="Helical" evidence="1">
    <location>
        <begin position="71"/>
        <end position="89"/>
    </location>
</feature>
<keyword evidence="1" id="KW-0472">Membrane</keyword>
<keyword evidence="1" id="KW-1133">Transmembrane helix</keyword>
<dbReference type="RefSeq" id="WP_059515718.1">
    <property type="nucleotide sequence ID" value="NZ_LOWA01000021.1"/>
</dbReference>
<keyword evidence="3" id="KW-1185">Reference proteome</keyword>
<dbReference type="AlphaFoldDB" id="A0A118DPN6"/>
<sequence>MVAVSYDAIETVVIAGMAVVGATVIYRFIAPFIGSRRREETVADHIMRIETERREEQVFQSNLNMAPRKAMAIRLTNVAVVFAVMWLLSCFPATSLVMSIVMYVAVGLILCSWAQLIPKEKLHGLDWSHRLELRLFYVWLWPINVARSVMH</sequence>
<evidence type="ECO:0000256" key="1">
    <source>
        <dbReference type="SAM" id="Phobius"/>
    </source>
</evidence>
<organism evidence="2 3">
    <name type="scientific">Burkholderia singularis</name>
    <dbReference type="NCBI Taxonomy" id="1503053"/>
    <lineage>
        <taxon>Bacteria</taxon>
        <taxon>Pseudomonadati</taxon>
        <taxon>Pseudomonadota</taxon>
        <taxon>Betaproteobacteria</taxon>
        <taxon>Burkholderiales</taxon>
        <taxon>Burkholderiaceae</taxon>
        <taxon>Burkholderia</taxon>
        <taxon>pseudomallei group</taxon>
    </lineage>
</organism>
<reference evidence="2 3" key="1">
    <citation type="submission" date="2015-11" db="EMBL/GenBank/DDBJ databases">
        <title>Expanding the genomic diversity of Burkholderia species for the development of highly accurate diagnostics.</title>
        <authorList>
            <person name="Sahl J."/>
            <person name="Keim P."/>
            <person name="Wagner D."/>
        </authorList>
    </citation>
    <scope>NUCLEOTIDE SEQUENCE [LARGE SCALE GENOMIC DNA]</scope>
    <source>
        <strain evidence="2 3">TSV85</strain>
    </source>
</reference>
<dbReference type="OrthoDB" id="9007827at2"/>
<evidence type="ECO:0000313" key="3">
    <source>
        <dbReference type="Proteomes" id="UP000062788"/>
    </source>
</evidence>